<comment type="caution">
    <text evidence="1">The sequence shown here is derived from an EMBL/GenBank/DDBJ whole genome shotgun (WGS) entry which is preliminary data.</text>
</comment>
<keyword evidence="2" id="KW-1185">Reference proteome</keyword>
<reference evidence="1 2" key="1">
    <citation type="submission" date="2024-08" db="EMBL/GenBank/DDBJ databases">
        <title>Insights into the chromosomal genome structure of Flemingia macrophylla.</title>
        <authorList>
            <person name="Ding Y."/>
            <person name="Zhao Y."/>
            <person name="Bi W."/>
            <person name="Wu M."/>
            <person name="Zhao G."/>
            <person name="Gong Y."/>
            <person name="Li W."/>
            <person name="Zhang P."/>
        </authorList>
    </citation>
    <scope>NUCLEOTIDE SEQUENCE [LARGE SCALE GENOMIC DNA]</scope>
    <source>
        <strain evidence="1">DYQJB</strain>
        <tissue evidence="1">Leaf</tissue>
    </source>
</reference>
<evidence type="ECO:0000313" key="2">
    <source>
        <dbReference type="Proteomes" id="UP001603857"/>
    </source>
</evidence>
<protein>
    <submittedName>
        <fullName evidence="1">Uncharacterized protein</fullName>
    </submittedName>
</protein>
<dbReference type="Proteomes" id="UP001603857">
    <property type="component" value="Unassembled WGS sequence"/>
</dbReference>
<evidence type="ECO:0000313" key="1">
    <source>
        <dbReference type="EMBL" id="KAL2342648.1"/>
    </source>
</evidence>
<dbReference type="EMBL" id="JBGMDY010000002">
    <property type="protein sequence ID" value="KAL2342648.1"/>
    <property type="molecule type" value="Genomic_DNA"/>
</dbReference>
<gene>
    <name evidence="1" type="ORF">Fmac_003933</name>
</gene>
<organism evidence="1 2">
    <name type="scientific">Flemingia macrophylla</name>
    <dbReference type="NCBI Taxonomy" id="520843"/>
    <lineage>
        <taxon>Eukaryota</taxon>
        <taxon>Viridiplantae</taxon>
        <taxon>Streptophyta</taxon>
        <taxon>Embryophyta</taxon>
        <taxon>Tracheophyta</taxon>
        <taxon>Spermatophyta</taxon>
        <taxon>Magnoliopsida</taxon>
        <taxon>eudicotyledons</taxon>
        <taxon>Gunneridae</taxon>
        <taxon>Pentapetalae</taxon>
        <taxon>rosids</taxon>
        <taxon>fabids</taxon>
        <taxon>Fabales</taxon>
        <taxon>Fabaceae</taxon>
        <taxon>Papilionoideae</taxon>
        <taxon>50 kb inversion clade</taxon>
        <taxon>NPAAA clade</taxon>
        <taxon>indigoferoid/millettioid clade</taxon>
        <taxon>Phaseoleae</taxon>
        <taxon>Flemingia</taxon>
    </lineage>
</organism>
<dbReference type="AlphaFoldDB" id="A0ABD1N4T8"/>
<name>A0ABD1N4T8_9FABA</name>
<sequence>MIMCYNPFIFESLFSEVWESLDLGIFYKMFENNRLPSIGNRIKQFSCSITKVIDYQ</sequence>
<accession>A0ABD1N4T8</accession>
<proteinExistence type="predicted"/>